<feature type="domain" description="Glycoside hydrolase family 2 immunoglobulin-like beta-sandwich" evidence="9">
    <location>
        <begin position="196"/>
        <end position="308"/>
    </location>
</feature>
<dbReference type="GO" id="GO:0006516">
    <property type="term" value="P:glycoprotein catabolic process"/>
    <property type="evidence" value="ECO:0007669"/>
    <property type="project" value="TreeGrafter"/>
</dbReference>
<dbReference type="Gene3D" id="2.60.40.10">
    <property type="entry name" value="Immunoglobulins"/>
    <property type="match status" value="1"/>
</dbReference>
<dbReference type="InParanoid" id="A0A067N0S8"/>
<dbReference type="InterPro" id="IPR008979">
    <property type="entry name" value="Galactose-bd-like_sf"/>
</dbReference>
<evidence type="ECO:0000259" key="9">
    <source>
        <dbReference type="Pfam" id="PF00703"/>
    </source>
</evidence>
<comment type="pathway">
    <text evidence="2">Glycan metabolism; N-glycan degradation.</text>
</comment>
<dbReference type="EC" id="3.2.1.25" evidence="3"/>
<keyword evidence="13" id="KW-1185">Reference proteome</keyword>
<dbReference type="EMBL" id="KL198024">
    <property type="protein sequence ID" value="KDQ17351.1"/>
    <property type="molecule type" value="Genomic_DNA"/>
</dbReference>
<dbReference type="GO" id="GO:0004567">
    <property type="term" value="F:beta-mannosidase activity"/>
    <property type="evidence" value="ECO:0007669"/>
    <property type="project" value="UniProtKB-EC"/>
</dbReference>
<feature type="domain" description="Beta-mannosidase-like galactose-binding" evidence="11">
    <location>
        <begin position="12"/>
        <end position="187"/>
    </location>
</feature>
<evidence type="ECO:0000256" key="5">
    <source>
        <dbReference type="ARBA" id="ARBA00023295"/>
    </source>
</evidence>
<accession>A0A067N0S8</accession>
<dbReference type="InterPro" id="IPR036156">
    <property type="entry name" value="Beta-gal/glucu_dom_sf"/>
</dbReference>
<name>A0A067N0S8_BOTB1</name>
<protein>
    <recommendedName>
        <fullName evidence="7">Beta-mannosidase B</fullName>
        <ecNumber evidence="3">3.2.1.25</ecNumber>
    </recommendedName>
    <alternativeName>
        <fullName evidence="8">Mannanase B</fullName>
    </alternativeName>
</protein>
<dbReference type="FunFam" id="3.20.20.80:FF:000050">
    <property type="entry name" value="Beta-mannosidase B"/>
    <property type="match status" value="1"/>
</dbReference>
<comment type="catalytic activity">
    <reaction evidence="1">
        <text>Hydrolysis of terminal, non-reducing beta-D-mannose residues in beta-D-mannosides.</text>
        <dbReference type="EC" id="3.2.1.25"/>
    </reaction>
</comment>
<dbReference type="Gene3D" id="3.20.20.80">
    <property type="entry name" value="Glycosidases"/>
    <property type="match status" value="1"/>
</dbReference>
<dbReference type="OrthoDB" id="2866996at2759"/>
<evidence type="ECO:0000259" key="10">
    <source>
        <dbReference type="Pfam" id="PF17786"/>
    </source>
</evidence>
<dbReference type="InterPro" id="IPR050887">
    <property type="entry name" value="Beta-mannosidase_GH2"/>
</dbReference>
<dbReference type="Pfam" id="PF17786">
    <property type="entry name" value="Mannosidase_ig"/>
    <property type="match status" value="1"/>
</dbReference>
<evidence type="ECO:0000256" key="1">
    <source>
        <dbReference type="ARBA" id="ARBA00000829"/>
    </source>
</evidence>
<dbReference type="Pfam" id="PF22666">
    <property type="entry name" value="Glyco_hydro_2_N2"/>
    <property type="match status" value="1"/>
</dbReference>
<evidence type="ECO:0000256" key="8">
    <source>
        <dbReference type="ARBA" id="ARBA00041614"/>
    </source>
</evidence>
<organism evidence="12 13">
    <name type="scientific">Botryobasidium botryosum (strain FD-172 SS1)</name>
    <dbReference type="NCBI Taxonomy" id="930990"/>
    <lineage>
        <taxon>Eukaryota</taxon>
        <taxon>Fungi</taxon>
        <taxon>Dikarya</taxon>
        <taxon>Basidiomycota</taxon>
        <taxon>Agaricomycotina</taxon>
        <taxon>Agaricomycetes</taxon>
        <taxon>Cantharellales</taxon>
        <taxon>Botryobasidiaceae</taxon>
        <taxon>Botryobasidium</taxon>
    </lineage>
</organism>
<keyword evidence="5" id="KW-0326">Glycosidase</keyword>
<reference evidence="13" key="1">
    <citation type="journal article" date="2014" name="Proc. Natl. Acad. Sci. U.S.A.">
        <title>Extensive sampling of basidiomycete genomes demonstrates inadequacy of the white-rot/brown-rot paradigm for wood decay fungi.</title>
        <authorList>
            <person name="Riley R."/>
            <person name="Salamov A.A."/>
            <person name="Brown D.W."/>
            <person name="Nagy L.G."/>
            <person name="Floudas D."/>
            <person name="Held B.W."/>
            <person name="Levasseur A."/>
            <person name="Lombard V."/>
            <person name="Morin E."/>
            <person name="Otillar R."/>
            <person name="Lindquist E.A."/>
            <person name="Sun H."/>
            <person name="LaButti K.M."/>
            <person name="Schmutz J."/>
            <person name="Jabbour D."/>
            <person name="Luo H."/>
            <person name="Baker S.E."/>
            <person name="Pisabarro A.G."/>
            <person name="Walton J.D."/>
            <person name="Blanchette R.A."/>
            <person name="Henrissat B."/>
            <person name="Martin F."/>
            <person name="Cullen D."/>
            <person name="Hibbett D.S."/>
            <person name="Grigoriev I.V."/>
        </authorList>
    </citation>
    <scope>NUCLEOTIDE SEQUENCE [LARGE SCALE GENOMIC DNA]</scope>
    <source>
        <strain evidence="13">FD-172 SS1</strain>
    </source>
</reference>
<dbReference type="STRING" id="930990.A0A067N0S8"/>
<dbReference type="InterPro" id="IPR054593">
    <property type="entry name" value="Beta-mannosidase-like_N2"/>
</dbReference>
<dbReference type="Gene3D" id="2.60.120.260">
    <property type="entry name" value="Galactose-binding domain-like"/>
    <property type="match status" value="1"/>
</dbReference>
<evidence type="ECO:0000259" key="11">
    <source>
        <dbReference type="Pfam" id="PF22666"/>
    </source>
</evidence>
<keyword evidence="4 12" id="KW-0378">Hydrolase</keyword>
<dbReference type="GO" id="GO:0005975">
    <property type="term" value="P:carbohydrate metabolic process"/>
    <property type="evidence" value="ECO:0007669"/>
    <property type="project" value="InterPro"/>
</dbReference>
<dbReference type="InterPro" id="IPR006102">
    <property type="entry name" value="Ig-like_GH2"/>
</dbReference>
<dbReference type="Proteomes" id="UP000027195">
    <property type="component" value="Unassembled WGS sequence"/>
</dbReference>
<evidence type="ECO:0000256" key="4">
    <source>
        <dbReference type="ARBA" id="ARBA00022801"/>
    </source>
</evidence>
<evidence type="ECO:0000256" key="3">
    <source>
        <dbReference type="ARBA" id="ARBA00012754"/>
    </source>
</evidence>
<dbReference type="InterPro" id="IPR017853">
    <property type="entry name" value="GH"/>
</dbReference>
<dbReference type="Pfam" id="PF00703">
    <property type="entry name" value="Glyco_hydro_2"/>
    <property type="match status" value="1"/>
</dbReference>
<dbReference type="SUPFAM" id="SSF51445">
    <property type="entry name" value="(Trans)glycosidases"/>
    <property type="match status" value="1"/>
</dbReference>
<feature type="domain" description="Mannosidase Ig/CBM-like" evidence="10">
    <location>
        <begin position="694"/>
        <end position="788"/>
    </location>
</feature>
<dbReference type="HOGENOM" id="CLU_005015_1_1_1"/>
<dbReference type="InterPro" id="IPR041447">
    <property type="entry name" value="Mannosidase_ig"/>
</dbReference>
<evidence type="ECO:0000256" key="2">
    <source>
        <dbReference type="ARBA" id="ARBA00004740"/>
    </source>
</evidence>
<sequence>MTSTKSYLSKNWTFAQLKDTSSGDFGEWLSCSEMPTTVHAELIKQKKIPDPFLGMNEWEVQWVGEATWVFKTTFSVSDEELKKSGANLVFEGLDTYASVNLNGHQILETNNQFVTYRADVKRLLVPGDSNVLVITFPSTFLKGKDLEERHGKLALWNGDSSRLHVRKAQYNYGWDWGPVLLTVGPWRPIYLHTYTAYVSDYRLSTVLSPEFSEATLFAAVTLTPPIATATARVTLKSSDNVVRQEEIKWSQGGAGKLEWNIPIGGKKDEVDLWWPVGYGEQKLYDVEIQVIDERGDMLDELLSRIGFRDAQVIQEPLIDQEGRSFLFQVNGVRIFCGGSNWIPADSFLTTVPEDRYRSWLQLMVDGNQNMVRVWAGGIYESDIFYDICDELGIMVWQDFAFGCGQYPAYDEFIERLIPEAEQNVVRVRHHPSLVIFAGNNEDYQVAESLKLELDYSDETSDFRSTNFPARYIYERVLPDIVERLSDVHYHRASPYSGFHKPTTDKNYGDLHQWNVWHGSQEPWHNWDILAGRFVSEFGMQGFPDIRTVDYWLDGKKEERYPQSRTMNQHNKADGFERRLELYLVENFKHAFDIESYVYYTQVMQAETLASAYRLWRRNWRGKGREYTAGALVWQLNDCWPVTSWAIVDYFLRPKPAYFAIARELRQHTIGMTRREVKLPSGDGRSAAFFTLDTSVEVWGTNSQLSDKPAKLVLEAFDLDVAEWRWKEEKEVILAANSSTELWKGQVPGQPLRHGYSEPVRTIIISGRLLSGDGAVLARYVNWPEPFKYIKFPSVEALNLKLEVTKPDSPSDAEQIRLSSDRPIKGIVLSVEGEGDVKWSDQAIDLVPGDEQVVQAWGLKGRKIHTRFLGDGSA</sequence>
<dbReference type="SUPFAM" id="SSF49303">
    <property type="entry name" value="beta-Galactosidase/glucuronidase domain"/>
    <property type="match status" value="2"/>
</dbReference>
<comment type="similarity">
    <text evidence="6">Belongs to the glycosyl hydrolase 2 family. Beta-mannosidase B subfamily.</text>
</comment>
<dbReference type="PANTHER" id="PTHR43730">
    <property type="entry name" value="BETA-MANNOSIDASE"/>
    <property type="match status" value="1"/>
</dbReference>
<dbReference type="InterPro" id="IPR013783">
    <property type="entry name" value="Ig-like_fold"/>
</dbReference>
<dbReference type="PANTHER" id="PTHR43730:SF1">
    <property type="entry name" value="BETA-MANNOSIDASE"/>
    <property type="match status" value="1"/>
</dbReference>
<evidence type="ECO:0000256" key="6">
    <source>
        <dbReference type="ARBA" id="ARBA00038429"/>
    </source>
</evidence>
<dbReference type="AlphaFoldDB" id="A0A067N0S8"/>
<evidence type="ECO:0000256" key="7">
    <source>
        <dbReference type="ARBA" id="ARBA00041069"/>
    </source>
</evidence>
<dbReference type="SUPFAM" id="SSF49785">
    <property type="entry name" value="Galactose-binding domain-like"/>
    <property type="match status" value="1"/>
</dbReference>
<evidence type="ECO:0000313" key="13">
    <source>
        <dbReference type="Proteomes" id="UP000027195"/>
    </source>
</evidence>
<proteinExistence type="inferred from homology"/>
<evidence type="ECO:0000313" key="12">
    <source>
        <dbReference type="EMBL" id="KDQ17351.1"/>
    </source>
</evidence>
<gene>
    <name evidence="12" type="ORF">BOTBODRAFT_30175</name>
</gene>